<dbReference type="RefSeq" id="WP_136723249.1">
    <property type="nucleotide sequence ID" value="NZ_SUMC01000007.1"/>
</dbReference>
<dbReference type="OrthoDB" id="4551716at2"/>
<gene>
    <name evidence="1" type="ORF">FCI23_10740</name>
</gene>
<accession>A0A4V5N0F9</accession>
<dbReference type="AlphaFoldDB" id="A0A4V5N0F9"/>
<name>A0A4V5N0F9_9ACTN</name>
<organism evidence="1 2">
    <name type="scientific">Actinacidiphila oryziradicis</name>
    <dbReference type="NCBI Taxonomy" id="2571141"/>
    <lineage>
        <taxon>Bacteria</taxon>
        <taxon>Bacillati</taxon>
        <taxon>Actinomycetota</taxon>
        <taxon>Actinomycetes</taxon>
        <taxon>Kitasatosporales</taxon>
        <taxon>Streptomycetaceae</taxon>
        <taxon>Actinacidiphila</taxon>
    </lineage>
</organism>
<keyword evidence="2" id="KW-1185">Reference proteome</keyword>
<dbReference type="EMBL" id="SUMC01000007">
    <property type="protein sequence ID" value="TKA11789.1"/>
    <property type="molecule type" value="Genomic_DNA"/>
</dbReference>
<proteinExistence type="predicted"/>
<comment type="caution">
    <text evidence="1">The sequence shown here is derived from an EMBL/GenBank/DDBJ whole genome shotgun (WGS) entry which is preliminary data.</text>
</comment>
<evidence type="ECO:0000313" key="1">
    <source>
        <dbReference type="EMBL" id="TKA11789.1"/>
    </source>
</evidence>
<dbReference type="Proteomes" id="UP000305778">
    <property type="component" value="Unassembled WGS sequence"/>
</dbReference>
<reference evidence="1 2" key="1">
    <citation type="submission" date="2019-04" db="EMBL/GenBank/DDBJ databases">
        <title>Streptomyces oryziradicis sp. nov., a novel actinomycete isolated from rhizosphere soil of rice (Oryza sativa L.).</title>
        <authorList>
            <person name="Li C."/>
        </authorList>
    </citation>
    <scope>NUCLEOTIDE SEQUENCE [LARGE SCALE GENOMIC DNA]</scope>
    <source>
        <strain evidence="1 2">NEAU-C40</strain>
    </source>
</reference>
<protein>
    <submittedName>
        <fullName evidence="1">Uncharacterized protein</fullName>
    </submittedName>
</protein>
<sequence>MGRQKQNKPRRERPQVPHHQLTAEQAAEQLTAIAQAEEIELPPIVSSGQKGTVLDVASVGRPDVVPPTCG</sequence>
<evidence type="ECO:0000313" key="2">
    <source>
        <dbReference type="Proteomes" id="UP000305778"/>
    </source>
</evidence>